<organism evidence="3 4">
    <name type="scientific">Raoultella terrigena</name>
    <name type="common">Klebsiella terrigena</name>
    <dbReference type="NCBI Taxonomy" id="577"/>
    <lineage>
        <taxon>Bacteria</taxon>
        <taxon>Pseudomonadati</taxon>
        <taxon>Pseudomonadota</taxon>
        <taxon>Gammaproteobacteria</taxon>
        <taxon>Enterobacterales</taxon>
        <taxon>Enterobacteriaceae</taxon>
        <taxon>Klebsiella/Raoultella group</taxon>
        <taxon>Raoultella</taxon>
    </lineage>
</organism>
<gene>
    <name evidence="2" type="ORF">IMO34_03450</name>
    <name evidence="3" type="ORF">NCTC9997_01051</name>
</gene>
<feature type="signal peptide" evidence="1">
    <location>
        <begin position="1"/>
        <end position="22"/>
    </location>
</feature>
<protein>
    <submittedName>
        <fullName evidence="3">Uncharacterized protein</fullName>
    </submittedName>
</protein>
<keyword evidence="1" id="KW-0732">Signal</keyword>
<proteinExistence type="predicted"/>
<evidence type="ECO:0000313" key="3">
    <source>
        <dbReference type="EMBL" id="VED46554.1"/>
    </source>
</evidence>
<name>A0A6D1S8C6_RAOTE</name>
<keyword evidence="4" id="KW-1185">Reference proteome</keyword>
<evidence type="ECO:0000313" key="5">
    <source>
        <dbReference type="Proteomes" id="UP000594500"/>
    </source>
</evidence>
<feature type="chain" id="PRO_5042381671" evidence="1">
    <location>
        <begin position="23"/>
        <end position="266"/>
    </location>
</feature>
<evidence type="ECO:0000313" key="2">
    <source>
        <dbReference type="EMBL" id="QPF09509.1"/>
    </source>
</evidence>
<dbReference type="EMBL" id="LR134253">
    <property type="protein sequence ID" value="VED46554.1"/>
    <property type="molecule type" value="Genomic_DNA"/>
</dbReference>
<dbReference type="EMBL" id="CP062916">
    <property type="protein sequence ID" value="QPF09509.1"/>
    <property type="molecule type" value="Genomic_DNA"/>
</dbReference>
<dbReference type="RefSeq" id="WP_083708728.1">
    <property type="nucleotide sequence ID" value="NZ_CP050508.1"/>
</dbReference>
<dbReference type="GeneID" id="57502967"/>
<dbReference type="AlphaFoldDB" id="A0A6D1S8C6"/>
<dbReference type="Proteomes" id="UP000594500">
    <property type="component" value="Chromosome"/>
</dbReference>
<evidence type="ECO:0000313" key="4">
    <source>
        <dbReference type="Proteomes" id="UP000267630"/>
    </source>
</evidence>
<dbReference type="Proteomes" id="UP000267630">
    <property type="component" value="Chromosome 3"/>
</dbReference>
<dbReference type="OrthoDB" id="7594018at2"/>
<reference evidence="3 4" key="1">
    <citation type="submission" date="2018-12" db="EMBL/GenBank/DDBJ databases">
        <authorList>
            <consortium name="Pathogen Informatics"/>
        </authorList>
    </citation>
    <scope>NUCLEOTIDE SEQUENCE [LARGE SCALE GENOMIC DNA]</scope>
    <source>
        <strain evidence="3 4">NCTC9997</strain>
    </source>
</reference>
<sequence>MRIPLLPLLTLCIGLLPGALLAQTGQVKTNAEKSADDPTRVTTRVGIAWSDNYAMDDSNLAFSGSLALDQARKINVRINSDASEWRVGGSWLFPIGIFNFNFGKNEYPGDASQTNYSIGTFVPLSFFGIEPAGFQIFPMAGYSYNTGDRMACNADKHKACSQSDFSGMPSPENGFESTNISGSSGYLGAFVLKPLTQNLRMIGFLGGSYGSKSDAGDNYKGYFGGLGLGYNLTEHNAVKVLTYVQDNNTYLDEADKRILLAWQYQL</sequence>
<evidence type="ECO:0000256" key="1">
    <source>
        <dbReference type="SAM" id="SignalP"/>
    </source>
</evidence>
<reference evidence="2 5" key="2">
    <citation type="submission" date="2020-10" db="EMBL/GenBank/DDBJ databases">
        <title>Resistance determinants and their genetic context in bacteria from a longitudinal study of pigs reared under conventional and antibiotic-free husbandry practices.</title>
        <authorList>
            <person name="Poulin-Laprade D."/>
            <person name="Brouard J.-S."/>
            <person name="Gagnon N."/>
            <person name="Turcotte A."/>
            <person name="Langlois A."/>
            <person name="Matte J.J."/>
            <person name="Carrillo C.D."/>
            <person name="Zaheer R."/>
            <person name="McAllister T."/>
            <person name="Topp E."/>
            <person name="Talbot G."/>
        </authorList>
    </citation>
    <scope>NUCLEOTIDE SEQUENCE [LARGE SCALE GENOMIC DNA]</scope>
    <source>
        <strain evidence="2 5">Res13-Abat-PEB01-P1-04-A</strain>
    </source>
</reference>
<accession>A0A6D1S8C6</accession>